<comment type="caution">
    <text evidence="1">The sequence shown here is derived from an EMBL/GenBank/DDBJ whole genome shotgun (WGS) entry which is preliminary data.</text>
</comment>
<proteinExistence type="predicted"/>
<dbReference type="Proteomes" id="UP001277972">
    <property type="component" value="Unassembled WGS sequence"/>
</dbReference>
<gene>
    <name evidence="1" type="ORF">SH601_01160</name>
</gene>
<evidence type="ECO:0000313" key="1">
    <source>
        <dbReference type="EMBL" id="MDX8044583.1"/>
    </source>
</evidence>
<organism evidence="1 2">
    <name type="scientific">Gracilibacillus pellucidus</name>
    <dbReference type="NCBI Taxonomy" id="3095368"/>
    <lineage>
        <taxon>Bacteria</taxon>
        <taxon>Bacillati</taxon>
        <taxon>Bacillota</taxon>
        <taxon>Bacilli</taxon>
        <taxon>Bacillales</taxon>
        <taxon>Bacillaceae</taxon>
        <taxon>Gracilibacillus</taxon>
    </lineage>
</organism>
<reference evidence="1" key="1">
    <citation type="submission" date="2023-11" db="EMBL/GenBank/DDBJ databases">
        <title>Gracilibacillus pellucida a moderately halophilic bacterium isolated from saline soil in Xinjiang province.</title>
        <authorList>
            <person name="Zhang Z."/>
            <person name="Tan F."/>
            <person name="Wang Y."/>
            <person name="Xia M."/>
        </authorList>
    </citation>
    <scope>NUCLEOTIDE SEQUENCE</scope>
    <source>
        <strain evidence="1">S3-1-1</strain>
    </source>
</reference>
<protein>
    <submittedName>
        <fullName evidence="1">Uncharacterized protein</fullName>
    </submittedName>
</protein>
<name>A0ACC6M0Y1_9BACI</name>
<keyword evidence="2" id="KW-1185">Reference proteome</keyword>
<dbReference type="EMBL" id="JAWZSR010000001">
    <property type="protein sequence ID" value="MDX8044583.1"/>
    <property type="molecule type" value="Genomic_DNA"/>
</dbReference>
<accession>A0ACC6M0Y1</accession>
<sequence>MKGVPCPACKKYAMNRVRLRWQCPFCHERSSDDHLPALFYLALLSENRITNKSAREFLGTDSPEVIKKLLQRAPVIRKGNNKGAYYKHVDLMKYL</sequence>
<evidence type="ECO:0000313" key="2">
    <source>
        <dbReference type="Proteomes" id="UP001277972"/>
    </source>
</evidence>